<proteinExistence type="predicted"/>
<dbReference type="PROSITE" id="PS50917">
    <property type="entry name" value="SPOC"/>
    <property type="match status" value="2"/>
</dbReference>
<gene>
    <name evidence="6" type="ORF">CAUJ_LOCUS7999</name>
</gene>
<dbReference type="InterPro" id="IPR010912">
    <property type="entry name" value="SPOC_met"/>
</dbReference>
<evidence type="ECO:0000313" key="6">
    <source>
        <dbReference type="EMBL" id="CAD6192080.1"/>
    </source>
</evidence>
<dbReference type="GO" id="GO:0003723">
    <property type="term" value="F:RNA binding"/>
    <property type="evidence" value="ECO:0007669"/>
    <property type="project" value="UniProtKB-KW"/>
</dbReference>
<evidence type="ECO:0000259" key="5">
    <source>
        <dbReference type="PROSITE" id="PS50917"/>
    </source>
</evidence>
<keyword evidence="7" id="KW-1185">Reference proteome</keyword>
<feature type="compositionally biased region" description="Polar residues" evidence="4">
    <location>
        <begin position="215"/>
        <end position="225"/>
    </location>
</feature>
<keyword evidence="3" id="KW-0539">Nucleus</keyword>
<feature type="region of interest" description="Disordered" evidence="4">
    <location>
        <begin position="215"/>
        <end position="270"/>
    </location>
</feature>
<evidence type="ECO:0000256" key="3">
    <source>
        <dbReference type="ARBA" id="ARBA00023242"/>
    </source>
</evidence>
<evidence type="ECO:0000256" key="2">
    <source>
        <dbReference type="ARBA" id="ARBA00022884"/>
    </source>
</evidence>
<comment type="caution">
    <text evidence="6">The sequence shown here is derived from an EMBL/GenBank/DDBJ whole genome shotgun (WGS) entry which is preliminary data.</text>
</comment>
<sequence>MNSEEAFRHDAGVTTTPPQLPGSATSSMSMNPLIGLTQQQPTSSVHLPGLQLPLAPELALLLQNLPQHQPPQQQPQAPDVFALAAAQMQAQLTASLTSQANQAHQNAAGFNPLLLSLVNLQQPFNPLYSNLAKMLLTLNMNQQLLAAQNPANDLLAALSQENALSGLPRPANAVPIQQQLGFPQLAQMQATSRPQFTSSSQAQFVPSYAQQQMSLKRSAPSSIQSAIERKKSCPVTRQRPQPTAPPARQLSQQIASKHHQHHPPHILPMSERPLRALTPVWEEMKKFIANISDEDREKNNQFKKVVMDRLDIILLEELGPYENKPSDKPKEEELVEDKPDAKEKDENSASLNVDVEGASPEPPPGTVSSAFRRVSRNMEASASSNTDSSETSKPSTLSPSSSPSLSPTAAASPTGSQSAELCEKLQAIGLEHKAHTILPDVFCNSDAIFDQKFPLMWSGAMKMKQQVVAVNLHFISGSKEFFAKTFGSFDGQHREMVHIKQQMRLEKNLNSRNTDLAQNPSQNRQNIRDGDLYIARHWDYDYALVFRRAKNEWANVKNNPWVPRIINNASSAYTMGYKKDVPDNLLGFGSEHCCSSSAPVVCASLVSVCFGVSVPACPQRSFVRLPPNSPSHTFMRQMHSGNYATMLCLCRGSDANSIQEQQNVMQKSFIDYLDHKQIAGIAHFQEHGALQQTLVHVFSNSQYTDNYLKGMAAGLKEHLVSRDMKFLLVILTPKAT</sequence>
<feature type="compositionally biased region" description="Basic and acidic residues" evidence="4">
    <location>
        <begin position="324"/>
        <end position="347"/>
    </location>
</feature>
<feature type="compositionally biased region" description="Polar residues" evidence="4">
    <location>
        <begin position="13"/>
        <end position="30"/>
    </location>
</feature>
<feature type="compositionally biased region" description="Basic and acidic residues" evidence="4">
    <location>
        <begin position="1"/>
        <end position="11"/>
    </location>
</feature>
<dbReference type="AlphaFoldDB" id="A0A8S1HFG3"/>
<organism evidence="6 7">
    <name type="scientific">Caenorhabditis auriculariae</name>
    <dbReference type="NCBI Taxonomy" id="2777116"/>
    <lineage>
        <taxon>Eukaryota</taxon>
        <taxon>Metazoa</taxon>
        <taxon>Ecdysozoa</taxon>
        <taxon>Nematoda</taxon>
        <taxon>Chromadorea</taxon>
        <taxon>Rhabditida</taxon>
        <taxon>Rhabditina</taxon>
        <taxon>Rhabditomorpha</taxon>
        <taxon>Rhabditoidea</taxon>
        <taxon>Rhabditidae</taxon>
        <taxon>Peloderinae</taxon>
        <taxon>Caenorhabditis</taxon>
    </lineage>
</organism>
<keyword evidence="2" id="KW-0694">RNA-binding</keyword>
<dbReference type="InterPro" id="IPR016194">
    <property type="entry name" value="SPOC-like_C_dom_sf"/>
</dbReference>
<feature type="region of interest" description="Disordered" evidence="4">
    <location>
        <begin position="1"/>
        <end position="30"/>
    </location>
</feature>
<evidence type="ECO:0000313" key="7">
    <source>
        <dbReference type="Proteomes" id="UP000835052"/>
    </source>
</evidence>
<feature type="compositionally biased region" description="Low complexity" evidence="4">
    <location>
        <begin position="236"/>
        <end position="249"/>
    </location>
</feature>
<dbReference type="GO" id="GO:0005634">
    <property type="term" value="C:nucleus"/>
    <property type="evidence" value="ECO:0007669"/>
    <property type="project" value="UniProtKB-SubCell"/>
</dbReference>
<accession>A0A8S1HFG3</accession>
<dbReference type="Gene3D" id="2.40.290.10">
    <property type="match status" value="2"/>
</dbReference>
<protein>
    <recommendedName>
        <fullName evidence="5">SPOC domain-containing protein</fullName>
    </recommendedName>
</protein>
<evidence type="ECO:0000256" key="4">
    <source>
        <dbReference type="SAM" id="MobiDB-lite"/>
    </source>
</evidence>
<dbReference type="Proteomes" id="UP000835052">
    <property type="component" value="Unassembled WGS sequence"/>
</dbReference>
<feature type="region of interest" description="Disordered" evidence="4">
    <location>
        <begin position="320"/>
        <end position="417"/>
    </location>
</feature>
<feature type="compositionally biased region" description="Low complexity" evidence="4">
    <location>
        <begin position="379"/>
        <end position="417"/>
    </location>
</feature>
<evidence type="ECO:0000256" key="1">
    <source>
        <dbReference type="ARBA" id="ARBA00004123"/>
    </source>
</evidence>
<name>A0A8S1HFG3_9PELO</name>
<dbReference type="SUPFAM" id="SSF100939">
    <property type="entry name" value="SPOC domain-like"/>
    <property type="match status" value="2"/>
</dbReference>
<reference evidence="6" key="1">
    <citation type="submission" date="2020-10" db="EMBL/GenBank/DDBJ databases">
        <authorList>
            <person name="Kikuchi T."/>
        </authorList>
    </citation>
    <scope>NUCLEOTIDE SEQUENCE</scope>
    <source>
        <strain evidence="6">NKZ352</strain>
    </source>
</reference>
<comment type="subcellular location">
    <subcellularLocation>
        <location evidence="1">Nucleus</location>
    </subcellularLocation>
</comment>
<feature type="domain" description="SPOC" evidence="5">
    <location>
        <begin position="566"/>
        <end position="733"/>
    </location>
</feature>
<feature type="domain" description="SPOC" evidence="5">
    <location>
        <begin position="446"/>
        <end position="506"/>
    </location>
</feature>
<dbReference type="EMBL" id="CAJGYM010000025">
    <property type="protein sequence ID" value="CAD6192080.1"/>
    <property type="molecule type" value="Genomic_DNA"/>
</dbReference>